<sequence length="387" mass="44166">MRPKAAFVAILLGVIALIAVSALWRYYTQPFQLHPFVKTIVRLNLLIEPPERLRKYAQERQILLNREVDSRQPPPQAFLVDAEAVSKSWLLPIAWRSYSESVLLAGGAAYACHQIFLVDGSILKRSAKDFARRMAGFPEAMEERMRDFDSEPHDFLLFTFIHESVHVLDLHYAFNERGQAEIDRLMSSANNFSSRGEFDRERSELNRLLAACPAYYQALDNLGVLERKAGNLEAARHLYEYSLRLKPDNAIGRGNFILLLLQMNDLAAASAHSREYVRLARDNPEAHFWSSIIELKRANLIRAQMHMEVARQRYLATDNPIVIDADVWLLAIAQELGIDDVNARLTDFRADCGRIRKAPAELLQVCGLTDDELKMFSAKVLRSQWVG</sequence>
<protein>
    <recommendedName>
        <fullName evidence="4">Tetratricopeptide repeat protein</fullName>
    </recommendedName>
</protein>
<name>A0ABV8SKS8_9GAMM</name>
<keyword evidence="3" id="KW-1185">Reference proteome</keyword>
<gene>
    <name evidence="2" type="ORF">ACFPN2_03855</name>
</gene>
<evidence type="ECO:0000256" key="1">
    <source>
        <dbReference type="PROSITE-ProRule" id="PRU00339"/>
    </source>
</evidence>
<evidence type="ECO:0008006" key="4">
    <source>
        <dbReference type="Google" id="ProtNLM"/>
    </source>
</evidence>
<dbReference type="RefSeq" id="WP_380595151.1">
    <property type="nucleotide sequence ID" value="NZ_JBHSDU010000001.1"/>
</dbReference>
<proteinExistence type="predicted"/>
<organism evidence="2 3">
    <name type="scientific">Steroidobacter flavus</name>
    <dbReference type="NCBI Taxonomy" id="1842136"/>
    <lineage>
        <taxon>Bacteria</taxon>
        <taxon>Pseudomonadati</taxon>
        <taxon>Pseudomonadota</taxon>
        <taxon>Gammaproteobacteria</taxon>
        <taxon>Steroidobacterales</taxon>
        <taxon>Steroidobacteraceae</taxon>
        <taxon>Steroidobacter</taxon>
    </lineage>
</organism>
<dbReference type="PROSITE" id="PS50005">
    <property type="entry name" value="TPR"/>
    <property type="match status" value="1"/>
</dbReference>
<reference evidence="3" key="1">
    <citation type="journal article" date="2019" name="Int. J. Syst. Evol. Microbiol.">
        <title>The Global Catalogue of Microorganisms (GCM) 10K type strain sequencing project: providing services to taxonomists for standard genome sequencing and annotation.</title>
        <authorList>
            <consortium name="The Broad Institute Genomics Platform"/>
            <consortium name="The Broad Institute Genome Sequencing Center for Infectious Disease"/>
            <person name="Wu L."/>
            <person name="Ma J."/>
        </authorList>
    </citation>
    <scope>NUCLEOTIDE SEQUENCE [LARGE SCALE GENOMIC DNA]</scope>
    <source>
        <strain evidence="3">CGMCC 1.10759</strain>
    </source>
</reference>
<evidence type="ECO:0000313" key="3">
    <source>
        <dbReference type="Proteomes" id="UP001595904"/>
    </source>
</evidence>
<dbReference type="SUPFAM" id="SSF48452">
    <property type="entry name" value="TPR-like"/>
    <property type="match status" value="1"/>
</dbReference>
<accession>A0ABV8SKS8</accession>
<dbReference type="InterPro" id="IPR011990">
    <property type="entry name" value="TPR-like_helical_dom_sf"/>
</dbReference>
<dbReference type="Gene3D" id="1.25.40.10">
    <property type="entry name" value="Tetratricopeptide repeat domain"/>
    <property type="match status" value="1"/>
</dbReference>
<dbReference type="Proteomes" id="UP001595904">
    <property type="component" value="Unassembled WGS sequence"/>
</dbReference>
<dbReference type="InterPro" id="IPR019734">
    <property type="entry name" value="TPR_rpt"/>
</dbReference>
<feature type="repeat" description="TPR" evidence="1">
    <location>
        <begin position="216"/>
        <end position="249"/>
    </location>
</feature>
<dbReference type="EMBL" id="JBHSDU010000001">
    <property type="protein sequence ID" value="MFC4308209.1"/>
    <property type="molecule type" value="Genomic_DNA"/>
</dbReference>
<comment type="caution">
    <text evidence="2">The sequence shown here is derived from an EMBL/GenBank/DDBJ whole genome shotgun (WGS) entry which is preliminary data.</text>
</comment>
<evidence type="ECO:0000313" key="2">
    <source>
        <dbReference type="EMBL" id="MFC4308209.1"/>
    </source>
</evidence>
<keyword evidence="1" id="KW-0802">TPR repeat</keyword>